<feature type="domain" description="HTH lacI-type" evidence="4">
    <location>
        <begin position="2"/>
        <end position="57"/>
    </location>
</feature>
<dbReference type="Gene3D" id="1.10.260.40">
    <property type="entry name" value="lambda repressor-like DNA-binding domains"/>
    <property type="match status" value="1"/>
</dbReference>
<evidence type="ECO:0000256" key="2">
    <source>
        <dbReference type="ARBA" id="ARBA00023125"/>
    </source>
</evidence>
<evidence type="ECO:0000313" key="8">
    <source>
        <dbReference type="Proteomes" id="UP001522462"/>
    </source>
</evidence>
<sequence length="351" mass="39254">MVSIKEIAKYTGASPTTVSNVIHGRTGKVSKEKFQQIQEALEKFNYSEQMAGRILANNGSRIIGFIIQDDLGLEAMEFSNPYIGELTQAIEYYVRKQGYYLIYHRSKSFDESLRVMQSWQMEGVILSGVQPNELVAWHKHLKTPAVFLDAFEDQTSDIKGKIYNVGLNDRAEAKKMTDFLIAAGHTEIAFLSRGGSETWQGVDASRRDGVLDGLKQHKLQSDTSILGLPIFISEFEAWLDAFISRGFDGKTALFFASDLLASYALSRIQRAGIKIPDDISVVGFDGNILSQVASPKLTTIFQDLSLKADMAITLLFKQMNQDVISENNVLIKGELVERETVKYIKDQLNNS</sequence>
<dbReference type="CDD" id="cd01392">
    <property type="entry name" value="HTH_LacI"/>
    <property type="match status" value="1"/>
</dbReference>
<dbReference type="SUPFAM" id="SSF47413">
    <property type="entry name" value="lambda repressor-like DNA-binding domains"/>
    <property type="match status" value="1"/>
</dbReference>
<dbReference type="Pfam" id="PF00356">
    <property type="entry name" value="LacI"/>
    <property type="match status" value="1"/>
</dbReference>
<name>A0A7L4WF79_9LACT</name>
<dbReference type="InterPro" id="IPR046335">
    <property type="entry name" value="LacI/GalR-like_sensor"/>
</dbReference>
<evidence type="ECO:0000313" key="6">
    <source>
        <dbReference type="EMBL" id="QDJ27762.1"/>
    </source>
</evidence>
<dbReference type="AlphaFoldDB" id="A0A7L4WF79"/>
<keyword evidence="3" id="KW-0804">Transcription</keyword>
<dbReference type="SMART" id="SM00354">
    <property type="entry name" value="HTH_LACI"/>
    <property type="match status" value="1"/>
</dbReference>
<dbReference type="Gene3D" id="3.40.50.2300">
    <property type="match status" value="2"/>
</dbReference>
<dbReference type="PROSITE" id="PS50932">
    <property type="entry name" value="HTH_LACI_2"/>
    <property type="match status" value="1"/>
</dbReference>
<dbReference type="RefSeq" id="WP_109834787.1">
    <property type="nucleotide sequence ID" value="NZ_CP017195.1"/>
</dbReference>
<evidence type="ECO:0000256" key="3">
    <source>
        <dbReference type="ARBA" id="ARBA00023163"/>
    </source>
</evidence>
<dbReference type="Proteomes" id="UP000516280">
    <property type="component" value="Chromosome"/>
</dbReference>
<protein>
    <submittedName>
        <fullName evidence="5">LacI family transcriptional regulator</fullName>
    </submittedName>
</protein>
<dbReference type="GO" id="GO:0003700">
    <property type="term" value="F:DNA-binding transcription factor activity"/>
    <property type="evidence" value="ECO:0007669"/>
    <property type="project" value="TreeGrafter"/>
</dbReference>
<accession>A0A7L4WF79</accession>
<dbReference type="KEGG" id="lpaa:BHS01_04085"/>
<evidence type="ECO:0000259" key="4">
    <source>
        <dbReference type="PROSITE" id="PS50932"/>
    </source>
</evidence>
<dbReference type="PANTHER" id="PTHR30146">
    <property type="entry name" value="LACI-RELATED TRANSCRIPTIONAL REPRESSOR"/>
    <property type="match status" value="1"/>
</dbReference>
<dbReference type="GO" id="GO:0000976">
    <property type="term" value="F:transcription cis-regulatory region binding"/>
    <property type="evidence" value="ECO:0007669"/>
    <property type="project" value="TreeGrafter"/>
</dbReference>
<organism evidence="6 7">
    <name type="scientific">Pseudolactococcus paracarnosus</name>
    <dbReference type="NCBI Taxonomy" id="2749962"/>
    <lineage>
        <taxon>Bacteria</taxon>
        <taxon>Bacillati</taxon>
        <taxon>Bacillota</taxon>
        <taxon>Bacilli</taxon>
        <taxon>Lactobacillales</taxon>
        <taxon>Streptococcaceae</taxon>
        <taxon>Pseudolactococcus</taxon>
    </lineage>
</organism>
<keyword evidence="8" id="KW-1185">Reference proteome</keyword>
<proteinExistence type="predicted"/>
<dbReference type="EMBL" id="CP017195">
    <property type="protein sequence ID" value="QDJ27762.1"/>
    <property type="molecule type" value="Genomic_DNA"/>
</dbReference>
<dbReference type="InterPro" id="IPR010982">
    <property type="entry name" value="Lambda_DNA-bd_dom_sf"/>
</dbReference>
<dbReference type="EMBL" id="JAAEDA010000001">
    <property type="protein sequence ID" value="MCJ1976640.1"/>
    <property type="molecule type" value="Genomic_DNA"/>
</dbReference>
<dbReference type="SUPFAM" id="SSF53822">
    <property type="entry name" value="Periplasmic binding protein-like I"/>
    <property type="match status" value="1"/>
</dbReference>
<dbReference type="PANTHER" id="PTHR30146:SF24">
    <property type="entry name" value="XYLOSE OPERON REGULATORY PROTEIN"/>
    <property type="match status" value="1"/>
</dbReference>
<keyword evidence="2" id="KW-0238">DNA-binding</keyword>
<dbReference type="InterPro" id="IPR000843">
    <property type="entry name" value="HTH_LacI"/>
</dbReference>
<dbReference type="CDD" id="cd06267">
    <property type="entry name" value="PBP1_LacI_sugar_binding-like"/>
    <property type="match status" value="1"/>
</dbReference>
<reference evidence="5 8" key="3">
    <citation type="journal article" date="2022" name="Microbiol. Res.">
        <title>Comparative genome analysis, predicted lifestyle and antimicrobial strategies of Lactococcus carnosus and Lactococcus paracarnosus isolated from meat.</title>
        <authorList>
            <person name="Werum V."/>
            <person name="Ehrmann M."/>
            <person name="Vogel R."/>
            <person name="Hilgarth M."/>
        </authorList>
    </citation>
    <scope>NUCLEOTIDE SEQUENCE [LARGE SCALE GENOMIC DNA]</scope>
    <source>
        <strain evidence="5 8">TMW21897</strain>
    </source>
</reference>
<dbReference type="Pfam" id="PF13377">
    <property type="entry name" value="Peripla_BP_3"/>
    <property type="match status" value="1"/>
</dbReference>
<reference evidence="5" key="2">
    <citation type="submission" date="2020-01" db="EMBL/GenBank/DDBJ databases">
        <authorList>
            <person name="Hilgarth M."/>
            <person name="Vogel R.F."/>
        </authorList>
    </citation>
    <scope>NUCLEOTIDE SEQUENCE</scope>
    <source>
        <strain evidence="5">TMW21897</strain>
    </source>
</reference>
<reference evidence="6 7" key="1">
    <citation type="submission" date="2016-09" db="EMBL/GenBank/DDBJ databases">
        <title>Lactic acid bacteria from MAP meat Genome sequencing and assembly.</title>
        <authorList>
            <person name="Behr J."/>
            <person name="Hilgarth M."/>
            <person name="Vogel R.F."/>
        </authorList>
    </citation>
    <scope>NUCLEOTIDE SEQUENCE [LARGE SCALE GENOMIC DNA]</scope>
    <source>
        <strain evidence="6 7">TMW21615</strain>
    </source>
</reference>
<evidence type="ECO:0000313" key="7">
    <source>
        <dbReference type="Proteomes" id="UP000516280"/>
    </source>
</evidence>
<evidence type="ECO:0000256" key="1">
    <source>
        <dbReference type="ARBA" id="ARBA00023015"/>
    </source>
</evidence>
<dbReference type="Proteomes" id="UP001522462">
    <property type="component" value="Unassembled WGS sequence"/>
</dbReference>
<keyword evidence="1" id="KW-0805">Transcription regulation</keyword>
<gene>
    <name evidence="6" type="ORF">BHS01_04085</name>
    <name evidence="5" type="ORF">GYN19_01530</name>
</gene>
<evidence type="ECO:0000313" key="5">
    <source>
        <dbReference type="EMBL" id="MCJ1976640.1"/>
    </source>
</evidence>
<dbReference type="InterPro" id="IPR028082">
    <property type="entry name" value="Peripla_BP_I"/>
</dbReference>